<dbReference type="GO" id="GO:0016301">
    <property type="term" value="F:kinase activity"/>
    <property type="evidence" value="ECO:0007669"/>
    <property type="project" value="UniProtKB-KW"/>
</dbReference>
<dbReference type="EMBL" id="SOYY01000015">
    <property type="protein sequence ID" value="KAA0710870.1"/>
    <property type="molecule type" value="Genomic_DNA"/>
</dbReference>
<protein>
    <submittedName>
        <fullName evidence="1">A-kinase anchor protein 6</fullName>
    </submittedName>
</protein>
<gene>
    <name evidence="1" type="ORF">E1301_Tti003022</name>
</gene>
<name>A0A5A9NMD4_9TELE</name>
<accession>A0A5A9NMD4</accession>
<evidence type="ECO:0000313" key="1">
    <source>
        <dbReference type="EMBL" id="KAA0710870.1"/>
    </source>
</evidence>
<keyword evidence="2" id="KW-1185">Reference proteome</keyword>
<evidence type="ECO:0000313" key="2">
    <source>
        <dbReference type="Proteomes" id="UP000324632"/>
    </source>
</evidence>
<dbReference type="Proteomes" id="UP000324632">
    <property type="component" value="Chromosome 15"/>
</dbReference>
<keyword evidence="1" id="KW-0418">Kinase</keyword>
<organism evidence="1 2">
    <name type="scientific">Triplophysa tibetana</name>
    <dbReference type="NCBI Taxonomy" id="1572043"/>
    <lineage>
        <taxon>Eukaryota</taxon>
        <taxon>Metazoa</taxon>
        <taxon>Chordata</taxon>
        <taxon>Craniata</taxon>
        <taxon>Vertebrata</taxon>
        <taxon>Euteleostomi</taxon>
        <taxon>Actinopterygii</taxon>
        <taxon>Neopterygii</taxon>
        <taxon>Teleostei</taxon>
        <taxon>Ostariophysi</taxon>
        <taxon>Cypriniformes</taxon>
        <taxon>Nemacheilidae</taxon>
        <taxon>Triplophysa</taxon>
    </lineage>
</organism>
<proteinExistence type="predicted"/>
<comment type="caution">
    <text evidence="1">The sequence shown here is derived from an EMBL/GenBank/DDBJ whole genome shotgun (WGS) entry which is preliminary data.</text>
</comment>
<dbReference type="AlphaFoldDB" id="A0A5A9NMD4"/>
<sequence>MPWQPHLGNQPTTILASLSSAFTLKIVEMLVTGYSIQLTWSFLSERKLVLLYTDKRLFIINFRFGSFHVAPGNSVEMSMWLPKKTQLLGWSESLKRSGIELPADFDRRLSALRSKWDQLEKTLAEHVEPSMCRHSQRDLLSPDTNRMVTQLETRIKELKSWLRETELFIFNLNLRPEADQCEDARDQQHGPQDSKQLQHFKGKIIKNKHPLTKGYIGGRSLTIGLECIR</sequence>
<keyword evidence="1" id="KW-0808">Transferase</keyword>
<reference evidence="1 2" key="1">
    <citation type="journal article" date="2019" name="Mol. Ecol. Resour.">
        <title>Chromosome-level genome assembly of Triplophysa tibetana, a fish adapted to the harsh high-altitude environment of the Tibetan Plateau.</title>
        <authorList>
            <person name="Yang X."/>
            <person name="Liu H."/>
            <person name="Ma Z."/>
            <person name="Zou Y."/>
            <person name="Zou M."/>
            <person name="Mao Y."/>
            <person name="Li X."/>
            <person name="Wang H."/>
            <person name="Chen T."/>
            <person name="Wang W."/>
            <person name="Yang R."/>
        </authorList>
    </citation>
    <scope>NUCLEOTIDE SEQUENCE [LARGE SCALE GENOMIC DNA]</scope>
    <source>
        <strain evidence="1">TTIB1903HZAU</strain>
        <tissue evidence="1">Muscle</tissue>
    </source>
</reference>